<sequence>MTRELQGTGTLLRLALKRDRIRLPIWVVAIGFLLAGGGQELAQVFSSAEERQVRATIMSQPSGVFMGGPGYGLDNYTVGAMMANEYTLFIVVAVAIMALQTAVRHTRGEESAGRIELLRSTRVGRHAAPAAATLMLIVIAALIALVSAGSMFTLDLPAQDSWAFGAGIGVQVLVFGAVGLLCAQLSSSPRSAVGLGLAVLGVAVVVRGVGDIMEPRGSWLSWFSPIAWSMQTRAFVDLRWWPLVLAVGLALLITLAAMTLQSRRDLDAGLLPQRSGRAHAAGHLRGPLSLGFRLTRTSNLTWLIALILLAVTYGSLAPAMRDSFADLPAAYQTLLGGSDQAVQGYLDLAMTTMACGTAALAVALASRLRGEETDARTELTLSLPIARLRWLLSWWVLSFVISAVVLLLSTLVLAAITDAVISVAAIYSGLLLAWATYLPALALFSSIAVLFYALSPRFTVLAWVPVLFVLVVAIMGSLLNLPMWLANLSPFQHVAHLASDSPADVAALTLVSSAALVATALAVAAFRHRDIPTD</sequence>
<keyword evidence="1" id="KW-0812">Transmembrane</keyword>
<feature type="transmembrane region" description="Helical" evidence="1">
    <location>
        <begin position="300"/>
        <end position="320"/>
    </location>
</feature>
<proteinExistence type="predicted"/>
<evidence type="ECO:0000313" key="3">
    <source>
        <dbReference type="Proteomes" id="UP001500166"/>
    </source>
</evidence>
<feature type="transmembrane region" description="Helical" evidence="1">
    <location>
        <begin position="240"/>
        <end position="260"/>
    </location>
</feature>
<feature type="transmembrane region" description="Helical" evidence="1">
    <location>
        <begin position="391"/>
        <end position="416"/>
    </location>
</feature>
<gene>
    <name evidence="2" type="ORF">GCM10009824_09850</name>
</gene>
<keyword evidence="1" id="KW-1133">Transmembrane helix</keyword>
<comment type="caution">
    <text evidence="2">The sequence shown here is derived from an EMBL/GenBank/DDBJ whole genome shotgun (WGS) entry which is preliminary data.</text>
</comment>
<organism evidence="2 3">
    <name type="scientific">Kocuria atrinae</name>
    <dbReference type="NCBI Taxonomy" id="592377"/>
    <lineage>
        <taxon>Bacteria</taxon>
        <taxon>Bacillati</taxon>
        <taxon>Actinomycetota</taxon>
        <taxon>Actinomycetes</taxon>
        <taxon>Micrococcales</taxon>
        <taxon>Micrococcaceae</taxon>
        <taxon>Kocuria</taxon>
    </lineage>
</organism>
<feature type="transmembrane region" description="Helical" evidence="1">
    <location>
        <begin position="348"/>
        <end position="370"/>
    </location>
</feature>
<feature type="transmembrane region" description="Helical" evidence="1">
    <location>
        <begin position="192"/>
        <end position="210"/>
    </location>
</feature>
<reference evidence="2 3" key="1">
    <citation type="journal article" date="2019" name="Int. J. Syst. Evol. Microbiol.">
        <title>The Global Catalogue of Microorganisms (GCM) 10K type strain sequencing project: providing services to taxonomists for standard genome sequencing and annotation.</title>
        <authorList>
            <consortium name="The Broad Institute Genomics Platform"/>
            <consortium name="The Broad Institute Genome Sequencing Center for Infectious Disease"/>
            <person name="Wu L."/>
            <person name="Ma J."/>
        </authorList>
    </citation>
    <scope>NUCLEOTIDE SEQUENCE [LARGE SCALE GENOMIC DNA]</scope>
    <source>
        <strain evidence="2 3">JCM 15914</strain>
    </source>
</reference>
<feature type="transmembrane region" description="Helical" evidence="1">
    <location>
        <begin position="431"/>
        <end position="453"/>
    </location>
</feature>
<feature type="transmembrane region" description="Helical" evidence="1">
    <location>
        <begin position="21"/>
        <end position="38"/>
    </location>
</feature>
<feature type="transmembrane region" description="Helical" evidence="1">
    <location>
        <begin position="127"/>
        <end position="150"/>
    </location>
</feature>
<evidence type="ECO:0000313" key="2">
    <source>
        <dbReference type="EMBL" id="GAA2113270.1"/>
    </source>
</evidence>
<feature type="transmembrane region" description="Helical" evidence="1">
    <location>
        <begin position="86"/>
        <end position="106"/>
    </location>
</feature>
<keyword evidence="1" id="KW-0472">Membrane</keyword>
<name>A0ABN2XJ57_9MICC</name>
<accession>A0ABN2XJ57</accession>
<feature type="transmembrane region" description="Helical" evidence="1">
    <location>
        <begin position="505"/>
        <end position="526"/>
    </location>
</feature>
<evidence type="ECO:0000256" key="1">
    <source>
        <dbReference type="SAM" id="Phobius"/>
    </source>
</evidence>
<dbReference type="Proteomes" id="UP001500166">
    <property type="component" value="Unassembled WGS sequence"/>
</dbReference>
<dbReference type="RefSeq" id="WP_344223901.1">
    <property type="nucleotide sequence ID" value="NZ_BAAAQA010000008.1"/>
</dbReference>
<feature type="transmembrane region" description="Helical" evidence="1">
    <location>
        <begin position="460"/>
        <end position="485"/>
    </location>
</feature>
<protein>
    <submittedName>
        <fullName evidence="2">Exporter of polyketide antibiotics</fullName>
    </submittedName>
</protein>
<dbReference type="EMBL" id="BAAAQA010000008">
    <property type="protein sequence ID" value="GAA2113270.1"/>
    <property type="molecule type" value="Genomic_DNA"/>
</dbReference>
<keyword evidence="3" id="KW-1185">Reference proteome</keyword>
<feature type="transmembrane region" description="Helical" evidence="1">
    <location>
        <begin position="162"/>
        <end position="185"/>
    </location>
</feature>